<gene>
    <name evidence="2" type="ORF">GSI_03342</name>
</gene>
<accession>A0A2G8SLD0</accession>
<dbReference type="InterPro" id="IPR032675">
    <property type="entry name" value="LRR_dom_sf"/>
</dbReference>
<dbReference type="Gene3D" id="3.80.10.10">
    <property type="entry name" value="Ribonuclease Inhibitor"/>
    <property type="match status" value="1"/>
</dbReference>
<dbReference type="SUPFAM" id="SSF52047">
    <property type="entry name" value="RNI-like"/>
    <property type="match status" value="1"/>
</dbReference>
<dbReference type="STRING" id="1077348.A0A2G8SLD0"/>
<dbReference type="EMBL" id="AYKW01000005">
    <property type="protein sequence ID" value="PIL34564.1"/>
    <property type="molecule type" value="Genomic_DNA"/>
</dbReference>
<dbReference type="Proteomes" id="UP000230002">
    <property type="component" value="Unassembled WGS sequence"/>
</dbReference>
<reference evidence="2 3" key="1">
    <citation type="journal article" date="2015" name="Sci. Rep.">
        <title>Chromosome-level genome map provides insights into diverse defense mechanisms in the medicinal fungus Ganoderma sinense.</title>
        <authorList>
            <person name="Zhu Y."/>
            <person name="Xu J."/>
            <person name="Sun C."/>
            <person name="Zhou S."/>
            <person name="Xu H."/>
            <person name="Nelson D.R."/>
            <person name="Qian J."/>
            <person name="Song J."/>
            <person name="Luo H."/>
            <person name="Xiang L."/>
            <person name="Li Y."/>
            <person name="Xu Z."/>
            <person name="Ji A."/>
            <person name="Wang L."/>
            <person name="Lu S."/>
            <person name="Hayward A."/>
            <person name="Sun W."/>
            <person name="Li X."/>
            <person name="Schwartz D.C."/>
            <person name="Wang Y."/>
            <person name="Chen S."/>
        </authorList>
    </citation>
    <scope>NUCLEOTIDE SEQUENCE [LARGE SCALE GENOMIC DNA]</scope>
    <source>
        <strain evidence="2 3">ZZ0214-1</strain>
    </source>
</reference>
<proteinExistence type="predicted"/>
<evidence type="ECO:0000313" key="3">
    <source>
        <dbReference type="Proteomes" id="UP000230002"/>
    </source>
</evidence>
<keyword evidence="3" id="KW-1185">Reference proteome</keyword>
<dbReference type="OrthoDB" id="2767786at2759"/>
<protein>
    <submittedName>
        <fullName evidence="2">Uncharacterized protein</fullName>
    </submittedName>
</protein>
<comment type="caution">
    <text evidence="2">The sequence shown here is derived from an EMBL/GenBank/DDBJ whole genome shotgun (WGS) entry which is preliminary data.</text>
</comment>
<feature type="region of interest" description="Disordered" evidence="1">
    <location>
        <begin position="425"/>
        <end position="448"/>
    </location>
</feature>
<sequence length="549" mass="62235">MHLHQLPTEIILMIFHDLYNSLDFPHIRPIRRKDVKPELKFMLVQAVCRRWRDMIRGTPYYWRVINVYSKQDWLRLCLARSAGKKTPTSVYFRKFNIPPPLLQLLSLPSHIPHIRHLSFNVDDDHFDSLRHFFSRQFPNLSTLELECPTHKMWMPSKPLSLPSHNLPRLENLVLFTTKPPEDLGVYTNLHSLELSAVPLDVSWDTMLEVLNACAPKLERLGLVHILSDVSVQPDLHSGPSPVTFPRLKMIHVANKLPYLARILSHFRVPAGIDVYLMDNIMGRQADEVTALEQAFIPMLPPDPATIVPHFSSVMAVRYTAWESEFTFIGTGEGELGVHLELYRHDDDPPLAWGSLGRKGLMELLGLLSRADVRLFEIAVDYDTLGADDFEAVFKAFPKLETLNLNGGGSFDYILELLGSKARSSSIAPPSSSADEEDKAPEASEAGPDSMWCPNLKAVIIGDVDDQWSCDDDLLDKIVQVLRARAQRGLRLDRFEIRLLHNTEEEYLEAQAKYLPQLQALVGEVVYGNHKPDDGDCSTCGSDLDSESEY</sequence>
<dbReference type="Gene3D" id="1.20.1280.50">
    <property type="match status" value="1"/>
</dbReference>
<evidence type="ECO:0000256" key="1">
    <source>
        <dbReference type="SAM" id="MobiDB-lite"/>
    </source>
</evidence>
<name>A0A2G8SLD0_9APHY</name>
<dbReference type="PANTHER" id="PTHR38926">
    <property type="entry name" value="F-BOX DOMAIN CONTAINING PROTEIN, EXPRESSED"/>
    <property type="match status" value="1"/>
</dbReference>
<organism evidence="2 3">
    <name type="scientific">Ganoderma sinense ZZ0214-1</name>
    <dbReference type="NCBI Taxonomy" id="1077348"/>
    <lineage>
        <taxon>Eukaryota</taxon>
        <taxon>Fungi</taxon>
        <taxon>Dikarya</taxon>
        <taxon>Basidiomycota</taxon>
        <taxon>Agaricomycotina</taxon>
        <taxon>Agaricomycetes</taxon>
        <taxon>Polyporales</taxon>
        <taxon>Polyporaceae</taxon>
        <taxon>Ganoderma</taxon>
    </lineage>
</organism>
<evidence type="ECO:0000313" key="2">
    <source>
        <dbReference type="EMBL" id="PIL34564.1"/>
    </source>
</evidence>
<dbReference type="PANTHER" id="PTHR38926:SF5">
    <property type="entry name" value="F-BOX AND LEUCINE-RICH REPEAT PROTEIN 6"/>
    <property type="match status" value="1"/>
</dbReference>
<dbReference type="AlphaFoldDB" id="A0A2G8SLD0"/>